<organism evidence="10 11">
    <name type="scientific">Recurvomyces mirabilis</name>
    <dbReference type="NCBI Taxonomy" id="574656"/>
    <lineage>
        <taxon>Eukaryota</taxon>
        <taxon>Fungi</taxon>
        <taxon>Dikarya</taxon>
        <taxon>Ascomycota</taxon>
        <taxon>Pezizomycotina</taxon>
        <taxon>Dothideomycetes</taxon>
        <taxon>Dothideomycetidae</taxon>
        <taxon>Mycosphaerellales</taxon>
        <taxon>Teratosphaeriaceae</taxon>
        <taxon>Recurvomyces</taxon>
    </lineage>
</organism>
<dbReference type="EMBL" id="JAUTXT010000016">
    <property type="protein sequence ID" value="KAK3675092.1"/>
    <property type="molecule type" value="Genomic_DNA"/>
</dbReference>
<comment type="subcellular location">
    <subcellularLocation>
        <location evidence="1">Membrane</location>
    </subcellularLocation>
</comment>
<feature type="transmembrane region" description="Helical" evidence="7">
    <location>
        <begin position="92"/>
        <end position="114"/>
    </location>
</feature>
<feature type="transmembrane region" description="Helical" evidence="7">
    <location>
        <begin position="134"/>
        <end position="153"/>
    </location>
</feature>
<dbReference type="PANTHER" id="PTHR47797">
    <property type="entry name" value="DEHYDROGENASE, PUTATIVE (AFU_ORTHOLOGUE AFUA_8G05805)-RELATED"/>
    <property type="match status" value="1"/>
</dbReference>
<keyword evidence="3 7" id="KW-0812">Transmembrane</keyword>
<dbReference type="AlphaFoldDB" id="A0AAE0WNR7"/>
<feature type="transmembrane region" description="Helical" evidence="7">
    <location>
        <begin position="205"/>
        <end position="226"/>
    </location>
</feature>
<proteinExistence type="predicted"/>
<keyword evidence="4" id="KW-0249">Electron transport</keyword>
<accession>A0AAE0WNR7</accession>
<protein>
    <recommendedName>
        <fullName evidence="9">Cytochrome b561 domain-containing protein</fullName>
    </recommendedName>
</protein>
<comment type="caution">
    <text evidence="10">The sequence shown here is derived from an EMBL/GenBank/DDBJ whole genome shotgun (WGS) entry which is preliminary data.</text>
</comment>
<keyword evidence="5 7" id="KW-1133">Transmembrane helix</keyword>
<evidence type="ECO:0000256" key="3">
    <source>
        <dbReference type="ARBA" id="ARBA00022692"/>
    </source>
</evidence>
<evidence type="ECO:0000256" key="8">
    <source>
        <dbReference type="SAM" id="SignalP"/>
    </source>
</evidence>
<dbReference type="Gene3D" id="1.20.120.1770">
    <property type="match status" value="1"/>
</dbReference>
<name>A0AAE0WNR7_9PEZI</name>
<evidence type="ECO:0000259" key="9">
    <source>
        <dbReference type="PROSITE" id="PS50939"/>
    </source>
</evidence>
<feature type="domain" description="Cytochrome b561" evidence="9">
    <location>
        <begin position="29"/>
        <end position="230"/>
    </location>
</feature>
<evidence type="ECO:0000256" key="2">
    <source>
        <dbReference type="ARBA" id="ARBA00022448"/>
    </source>
</evidence>
<sequence length="259" mass="27722">MFNSHITGLVLACASLATAQYGPGGQYGPNSGSGGSGNPYANGGNGGNGQGDFGGLSQYTTMVTAHAVLACLAFAFLFPIGGIIVRLANFKGLWWIHGLFQTFAYLLYIIAFGLGVHLATSAPASINFFSNSHPIIGIVVFVLLVFQPILGYLHHSMLKKHSRRVVWSYGHIWLGRIVITLGIINGGLGLQLARRSGIWAPSNGAIIAYGVIAGGMWLLYMAAAVYGEIKRNRADQNMGAYKATPPAYEEHKLDRMQYA</sequence>
<keyword evidence="2" id="KW-0813">Transport</keyword>
<dbReference type="SMART" id="SM00665">
    <property type="entry name" value="B561"/>
    <property type="match status" value="1"/>
</dbReference>
<dbReference type="CDD" id="cd08760">
    <property type="entry name" value="Cyt_b561_FRRS1_like"/>
    <property type="match status" value="1"/>
</dbReference>
<evidence type="ECO:0000313" key="10">
    <source>
        <dbReference type="EMBL" id="KAK3675092.1"/>
    </source>
</evidence>
<feature type="chain" id="PRO_5041999755" description="Cytochrome b561 domain-containing protein" evidence="8">
    <location>
        <begin position="20"/>
        <end position="259"/>
    </location>
</feature>
<dbReference type="PANTHER" id="PTHR47797:SF1">
    <property type="entry name" value="CYTOCHROME B561 DOMAIN-CONTAINING PROTEIN-RELATED"/>
    <property type="match status" value="1"/>
</dbReference>
<evidence type="ECO:0000256" key="5">
    <source>
        <dbReference type="ARBA" id="ARBA00022989"/>
    </source>
</evidence>
<dbReference type="PROSITE" id="PS50939">
    <property type="entry name" value="CYTOCHROME_B561"/>
    <property type="match status" value="1"/>
</dbReference>
<evidence type="ECO:0000256" key="4">
    <source>
        <dbReference type="ARBA" id="ARBA00022982"/>
    </source>
</evidence>
<evidence type="ECO:0000256" key="1">
    <source>
        <dbReference type="ARBA" id="ARBA00004370"/>
    </source>
</evidence>
<evidence type="ECO:0000256" key="6">
    <source>
        <dbReference type="ARBA" id="ARBA00023136"/>
    </source>
</evidence>
<keyword evidence="11" id="KW-1185">Reference proteome</keyword>
<gene>
    <name evidence="10" type="ORF">LTR78_005026</name>
</gene>
<dbReference type="InterPro" id="IPR006593">
    <property type="entry name" value="Cyt_b561/ferric_Rdtase_TM"/>
</dbReference>
<keyword evidence="6 7" id="KW-0472">Membrane</keyword>
<evidence type="ECO:0000256" key="7">
    <source>
        <dbReference type="SAM" id="Phobius"/>
    </source>
</evidence>
<feature type="signal peptide" evidence="8">
    <location>
        <begin position="1"/>
        <end position="19"/>
    </location>
</feature>
<dbReference type="Proteomes" id="UP001274830">
    <property type="component" value="Unassembled WGS sequence"/>
</dbReference>
<reference evidence="10" key="1">
    <citation type="submission" date="2023-07" db="EMBL/GenBank/DDBJ databases">
        <title>Black Yeasts Isolated from many extreme environments.</title>
        <authorList>
            <person name="Coleine C."/>
            <person name="Stajich J.E."/>
            <person name="Selbmann L."/>
        </authorList>
    </citation>
    <scope>NUCLEOTIDE SEQUENCE</scope>
    <source>
        <strain evidence="10">CCFEE 5485</strain>
    </source>
</reference>
<keyword evidence="8" id="KW-0732">Signal</keyword>
<feature type="transmembrane region" description="Helical" evidence="7">
    <location>
        <begin position="63"/>
        <end position="85"/>
    </location>
</feature>
<dbReference type="GO" id="GO:0016020">
    <property type="term" value="C:membrane"/>
    <property type="evidence" value="ECO:0007669"/>
    <property type="project" value="UniProtKB-SubCell"/>
</dbReference>
<feature type="transmembrane region" description="Helical" evidence="7">
    <location>
        <begin position="173"/>
        <end position="193"/>
    </location>
</feature>
<evidence type="ECO:0000313" key="11">
    <source>
        <dbReference type="Proteomes" id="UP001274830"/>
    </source>
</evidence>